<keyword evidence="4" id="KW-0411">Iron-sulfur</keyword>
<dbReference type="EMBL" id="BARS01009583">
    <property type="protein sequence ID" value="GAF76707.1"/>
    <property type="molecule type" value="Genomic_DNA"/>
</dbReference>
<dbReference type="Gene3D" id="3.30.420.40">
    <property type="match status" value="2"/>
</dbReference>
<dbReference type="InterPro" id="IPR002731">
    <property type="entry name" value="ATPase_BadF"/>
</dbReference>
<evidence type="ECO:0000256" key="1">
    <source>
        <dbReference type="ARBA" id="ARBA00001966"/>
    </source>
</evidence>
<accession>X0SLF3</accession>
<evidence type="ECO:0000256" key="3">
    <source>
        <dbReference type="ARBA" id="ARBA00023004"/>
    </source>
</evidence>
<dbReference type="SUPFAM" id="SSF53067">
    <property type="entry name" value="Actin-like ATPase domain"/>
    <property type="match status" value="1"/>
</dbReference>
<dbReference type="Pfam" id="PF01869">
    <property type="entry name" value="BcrAD_BadFG"/>
    <property type="match status" value="1"/>
</dbReference>
<reference evidence="6" key="1">
    <citation type="journal article" date="2014" name="Front. Microbiol.">
        <title>High frequency of phylogenetically diverse reductive dehalogenase-homologous genes in deep subseafloor sedimentary metagenomes.</title>
        <authorList>
            <person name="Kawai M."/>
            <person name="Futagami T."/>
            <person name="Toyoda A."/>
            <person name="Takaki Y."/>
            <person name="Nishi S."/>
            <person name="Hori S."/>
            <person name="Arai W."/>
            <person name="Tsubouchi T."/>
            <person name="Morono Y."/>
            <person name="Uchiyama I."/>
            <person name="Ito T."/>
            <person name="Fujiyama A."/>
            <person name="Inagaki F."/>
            <person name="Takami H."/>
        </authorList>
    </citation>
    <scope>NUCLEOTIDE SEQUENCE</scope>
    <source>
        <strain evidence="6">Expedition CK06-06</strain>
    </source>
</reference>
<gene>
    <name evidence="6" type="ORF">S01H1_17995</name>
</gene>
<dbReference type="GO" id="GO:0051536">
    <property type="term" value="F:iron-sulfur cluster binding"/>
    <property type="evidence" value="ECO:0007669"/>
    <property type="project" value="UniProtKB-KW"/>
</dbReference>
<dbReference type="AlphaFoldDB" id="X0SLF3"/>
<sequence>LLAKSYLPTAGKPVKVVQDGLREVKSKVEGKVRIKGVGVTGSGRYMIGAFVGADVIKNEITAQARGALDVDSKVDTVFEIGGQDSKFISLEKGTIIDFTMNKACAAGTGSFLEEQAEELGINIKKEFAQTAFSSDSPADLGDRCTVFMESALFEHLQRGFPIPHLVGGLAYSVVHNYLNKVVENRKIGNNIFFQGGTACNKSVLAAFEKILGKRITVPPHNEVLGAIGAAIVTTEETKGESKFKGFALTEADYRIESFVCQDCPNHCKVNQVWIEGEEKPLTYGDRCDKYSGKEGRKKIKGVPNLFKERDKLLFARQKRLLRSAGNDNKRKKIGIPRS</sequence>
<organism evidence="6">
    <name type="scientific">marine sediment metagenome</name>
    <dbReference type="NCBI Taxonomy" id="412755"/>
    <lineage>
        <taxon>unclassified sequences</taxon>
        <taxon>metagenomes</taxon>
        <taxon>ecological metagenomes</taxon>
    </lineage>
</organism>
<dbReference type="PANTHER" id="PTHR32329:SF7">
    <property type="entry name" value="ACTIVATOR OF 2-HYDROXYACYL-COA-HYDRATASE"/>
    <property type="match status" value="1"/>
</dbReference>
<keyword evidence="2" id="KW-0479">Metal-binding</keyword>
<dbReference type="CDD" id="cd24035">
    <property type="entry name" value="ASKHA_NBD_O66634-like_rpt2"/>
    <property type="match status" value="1"/>
</dbReference>
<feature type="non-terminal residue" evidence="6">
    <location>
        <position position="1"/>
    </location>
</feature>
<protein>
    <recommendedName>
        <fullName evidence="5">ATPase BadF/BadG/BcrA/BcrD type domain-containing protein</fullName>
    </recommendedName>
</protein>
<evidence type="ECO:0000259" key="5">
    <source>
        <dbReference type="Pfam" id="PF01869"/>
    </source>
</evidence>
<dbReference type="PANTHER" id="PTHR32329">
    <property type="entry name" value="BIFUNCTIONAL PROTEIN [INCLUDES 2-HYDROXYACYL-COA DEHYDRATASE (N-TER) AND ITS ACTIVATOR DOMAIN (C_TERM)-RELATED"/>
    <property type="match status" value="1"/>
</dbReference>
<dbReference type="NCBIfam" id="TIGR00241">
    <property type="entry name" value="CoA_E_activ"/>
    <property type="match status" value="1"/>
</dbReference>
<evidence type="ECO:0000256" key="2">
    <source>
        <dbReference type="ARBA" id="ARBA00022723"/>
    </source>
</evidence>
<dbReference type="GO" id="GO:0046872">
    <property type="term" value="F:metal ion binding"/>
    <property type="evidence" value="ECO:0007669"/>
    <property type="project" value="UniProtKB-KW"/>
</dbReference>
<evidence type="ECO:0000313" key="6">
    <source>
        <dbReference type="EMBL" id="GAF76707.1"/>
    </source>
</evidence>
<comment type="caution">
    <text evidence="6">The sequence shown here is derived from an EMBL/GenBank/DDBJ whole genome shotgun (WGS) entry which is preliminary data.</text>
</comment>
<feature type="non-terminal residue" evidence="6">
    <location>
        <position position="338"/>
    </location>
</feature>
<proteinExistence type="predicted"/>
<comment type="cofactor">
    <cofactor evidence="1">
        <name>[4Fe-4S] cluster</name>
        <dbReference type="ChEBI" id="CHEBI:49883"/>
    </cofactor>
</comment>
<dbReference type="InterPro" id="IPR043129">
    <property type="entry name" value="ATPase_NBD"/>
</dbReference>
<feature type="domain" description="ATPase BadF/BadG/BcrA/BcrD type" evidence="5">
    <location>
        <begin position="11"/>
        <end position="231"/>
    </location>
</feature>
<name>X0SLF3_9ZZZZ</name>
<keyword evidence="3" id="KW-0408">Iron</keyword>
<evidence type="ECO:0000256" key="4">
    <source>
        <dbReference type="ARBA" id="ARBA00023014"/>
    </source>
</evidence>
<dbReference type="InterPro" id="IPR051805">
    <property type="entry name" value="Dehydratase_Activator_Redct"/>
</dbReference>
<dbReference type="InterPro" id="IPR008275">
    <property type="entry name" value="CoA_E_activase_dom"/>
</dbReference>